<protein>
    <submittedName>
        <fullName evidence="1">Uncharacterized protein</fullName>
    </submittedName>
</protein>
<comment type="caution">
    <text evidence="1">The sequence shown here is derived from an EMBL/GenBank/DDBJ whole genome shotgun (WGS) entry which is preliminary data.</text>
</comment>
<evidence type="ECO:0000313" key="1">
    <source>
        <dbReference type="EMBL" id="TQN27483.1"/>
    </source>
</evidence>
<proteinExistence type="predicted"/>
<dbReference type="AlphaFoldDB" id="A0A543N6M9"/>
<gene>
    <name evidence="1" type="ORF">FHX37_4203</name>
</gene>
<evidence type="ECO:0000313" key="2">
    <source>
        <dbReference type="Proteomes" id="UP000317422"/>
    </source>
</evidence>
<dbReference type="EMBL" id="VFQC01000003">
    <property type="protein sequence ID" value="TQN27483.1"/>
    <property type="molecule type" value="Genomic_DNA"/>
</dbReference>
<sequence>MPPDYRTAAAIIPRGDTGDRTNILDRLTFALGRSPDVVREMPVSTARERGFIDPNRWPRTRGTVLVAATRG</sequence>
<name>A0A543N6M9_9ACTN</name>
<organism evidence="1 2">
    <name type="scientific">Haloactinospora alba</name>
    <dbReference type="NCBI Taxonomy" id="405555"/>
    <lineage>
        <taxon>Bacteria</taxon>
        <taxon>Bacillati</taxon>
        <taxon>Actinomycetota</taxon>
        <taxon>Actinomycetes</taxon>
        <taxon>Streptosporangiales</taxon>
        <taxon>Nocardiopsidaceae</taxon>
        <taxon>Haloactinospora</taxon>
    </lineage>
</organism>
<reference evidence="1 2" key="1">
    <citation type="submission" date="2019-06" db="EMBL/GenBank/DDBJ databases">
        <title>Sequencing the genomes of 1000 actinobacteria strains.</title>
        <authorList>
            <person name="Klenk H.-P."/>
        </authorList>
    </citation>
    <scope>NUCLEOTIDE SEQUENCE [LARGE SCALE GENOMIC DNA]</scope>
    <source>
        <strain evidence="1 2">DSM 45015</strain>
    </source>
</reference>
<accession>A0A543N6M9</accession>
<keyword evidence="2" id="KW-1185">Reference proteome</keyword>
<dbReference type="Proteomes" id="UP000317422">
    <property type="component" value="Unassembled WGS sequence"/>
</dbReference>